<organism evidence="2 3">
    <name type="scientific">Brevinema andersonii</name>
    <dbReference type="NCBI Taxonomy" id="34097"/>
    <lineage>
        <taxon>Bacteria</taxon>
        <taxon>Pseudomonadati</taxon>
        <taxon>Spirochaetota</taxon>
        <taxon>Spirochaetia</taxon>
        <taxon>Brevinematales</taxon>
        <taxon>Brevinemataceae</taxon>
        <taxon>Brevinema</taxon>
    </lineage>
</organism>
<proteinExistence type="predicted"/>
<keyword evidence="3" id="KW-1185">Reference proteome</keyword>
<dbReference type="Pfam" id="PF01584">
    <property type="entry name" value="CheW"/>
    <property type="match status" value="1"/>
</dbReference>
<sequence length="164" mass="18855">MTVLPFRLKDKWFGLELDHIRGIESSGKIALMPNAQTPLAGLMQKNSKIFPIWNLFPLVQGKSDLIKTCDYCIEIDNNQKTIFLPVHEVKAVTEINRNWVFAPIYELKIHRCLTAKDVELIDMPSVEEIYDSKYFPTETPSHLFSLEEIFPQSDLPTDLDSLDS</sequence>
<protein>
    <submittedName>
        <fullName evidence="2">CheW-like domain-containing protein</fullName>
    </submittedName>
</protein>
<dbReference type="RefSeq" id="WP_092317574.1">
    <property type="nucleotide sequence ID" value="NZ_FOKY01000001.1"/>
</dbReference>
<gene>
    <name evidence="2" type="ORF">SAMN02745150_00279</name>
</gene>
<dbReference type="Gene3D" id="2.40.50.180">
    <property type="entry name" value="CheA-289, Domain 4"/>
    <property type="match status" value="1"/>
</dbReference>
<dbReference type="InterPro" id="IPR002545">
    <property type="entry name" value="CheW-lke_dom"/>
</dbReference>
<dbReference type="STRING" id="34097.SAMN02745150_00279"/>
<evidence type="ECO:0000259" key="1">
    <source>
        <dbReference type="Pfam" id="PF01584"/>
    </source>
</evidence>
<evidence type="ECO:0000313" key="3">
    <source>
        <dbReference type="Proteomes" id="UP000240042"/>
    </source>
</evidence>
<accession>A0A1I1DAE5</accession>
<feature type="domain" description="CheW-like" evidence="1">
    <location>
        <begin position="3"/>
        <end position="103"/>
    </location>
</feature>
<dbReference type="InterPro" id="IPR036061">
    <property type="entry name" value="CheW-like_dom_sf"/>
</dbReference>
<name>A0A1I1DAE5_BREAD</name>
<reference evidence="3" key="1">
    <citation type="submission" date="2016-10" db="EMBL/GenBank/DDBJ databases">
        <authorList>
            <person name="Varghese N."/>
            <person name="Submissions S."/>
        </authorList>
    </citation>
    <scope>NUCLEOTIDE SEQUENCE [LARGE SCALE GENOMIC DNA]</scope>
    <source>
        <strain evidence="3">ATCC 43811</strain>
    </source>
</reference>
<dbReference type="GO" id="GO:0007165">
    <property type="term" value="P:signal transduction"/>
    <property type="evidence" value="ECO:0007669"/>
    <property type="project" value="InterPro"/>
</dbReference>
<evidence type="ECO:0000313" key="2">
    <source>
        <dbReference type="EMBL" id="SFB69513.1"/>
    </source>
</evidence>
<dbReference type="SUPFAM" id="SSF50341">
    <property type="entry name" value="CheW-like"/>
    <property type="match status" value="1"/>
</dbReference>
<dbReference type="GO" id="GO:0006935">
    <property type="term" value="P:chemotaxis"/>
    <property type="evidence" value="ECO:0007669"/>
    <property type="project" value="InterPro"/>
</dbReference>
<dbReference type="EMBL" id="FOKY01000001">
    <property type="protein sequence ID" value="SFB69513.1"/>
    <property type="molecule type" value="Genomic_DNA"/>
</dbReference>
<dbReference type="Proteomes" id="UP000240042">
    <property type="component" value="Unassembled WGS sequence"/>
</dbReference>
<dbReference type="AlphaFoldDB" id="A0A1I1DAE5"/>
<dbReference type="Gene3D" id="2.30.30.40">
    <property type="entry name" value="SH3 Domains"/>
    <property type="match status" value="1"/>
</dbReference>